<evidence type="ECO:0000313" key="1">
    <source>
        <dbReference type="EMBL" id="UVO08497.1"/>
    </source>
</evidence>
<proteinExistence type="predicted"/>
<accession>A0AAE9T1M3</accession>
<dbReference type="RefSeq" id="WP_258883675.1">
    <property type="nucleotide sequence ID" value="NZ_CP090065.1"/>
</dbReference>
<reference evidence="1" key="1">
    <citation type="submission" date="2021-12" db="EMBL/GenBank/DDBJ databases">
        <title>Genome sequence of novel Pectobacterium sp. causing blackleg.</title>
        <authorList>
            <person name="Wang J."/>
        </authorList>
    </citation>
    <scope>NUCLEOTIDE SEQUENCE</scope>
    <source>
        <strain evidence="1">BY21311</strain>
    </source>
</reference>
<dbReference type="Proteomes" id="UP001059272">
    <property type="component" value="Chromosome"/>
</dbReference>
<sequence>MTITDKNNNILSIDTWKDGGLPMTKDKVIKGLSRSGITPPKGFLELL</sequence>
<dbReference type="KEGG" id="ppoo:LW347_00325"/>
<dbReference type="AlphaFoldDB" id="A0AAE9T1M3"/>
<organism evidence="1 2">
    <name type="scientific">Pectobacterium polonicum</name>
    <dbReference type="NCBI Taxonomy" id="2485124"/>
    <lineage>
        <taxon>Bacteria</taxon>
        <taxon>Pseudomonadati</taxon>
        <taxon>Pseudomonadota</taxon>
        <taxon>Gammaproteobacteria</taxon>
        <taxon>Enterobacterales</taxon>
        <taxon>Pectobacteriaceae</taxon>
        <taxon>Pectobacterium</taxon>
    </lineage>
</organism>
<name>A0AAE9T1M3_9GAMM</name>
<protein>
    <submittedName>
        <fullName evidence="1">Uncharacterized protein</fullName>
    </submittedName>
</protein>
<evidence type="ECO:0000313" key="2">
    <source>
        <dbReference type="Proteomes" id="UP001059272"/>
    </source>
</evidence>
<gene>
    <name evidence="1" type="ORF">LW347_00325</name>
</gene>
<dbReference type="EMBL" id="CP090065">
    <property type="protein sequence ID" value="UVO08497.1"/>
    <property type="molecule type" value="Genomic_DNA"/>
</dbReference>